<protein>
    <submittedName>
        <fullName evidence="2">Uncharacterized protein</fullName>
    </submittedName>
</protein>
<feature type="compositionally biased region" description="Low complexity" evidence="1">
    <location>
        <begin position="114"/>
        <end position="131"/>
    </location>
</feature>
<evidence type="ECO:0000256" key="1">
    <source>
        <dbReference type="SAM" id="MobiDB-lite"/>
    </source>
</evidence>
<proteinExistence type="predicted"/>
<dbReference type="EMBL" id="CDMZ01004949">
    <property type="protein sequence ID" value="CEM51448.1"/>
    <property type="molecule type" value="Genomic_DNA"/>
</dbReference>
<name>A0A0G4I3H4_9ALVE</name>
<sequence>MDLSASAQEKEWQTFLDSKGLTEGGVARLPVLAQMELKEEFKAHKNGTESVMKKAKSLAAMSPEEAPTDLASARRPSRLNLGRSANFVRKPLSQQDEDEEIISPQVSPQGGGVQLQQGSREQSSSSSDKMV</sequence>
<feature type="region of interest" description="Disordered" evidence="1">
    <location>
        <begin position="43"/>
        <end position="131"/>
    </location>
</feature>
<reference evidence="2" key="1">
    <citation type="submission" date="2014-11" db="EMBL/GenBank/DDBJ databases">
        <authorList>
            <person name="Otto D Thomas"/>
            <person name="Naeem Raeece"/>
        </authorList>
    </citation>
    <scope>NUCLEOTIDE SEQUENCE</scope>
</reference>
<gene>
    <name evidence="2" type="ORF">Cvel_10630</name>
</gene>
<evidence type="ECO:0000313" key="2">
    <source>
        <dbReference type="EMBL" id="CEM51448.1"/>
    </source>
</evidence>
<dbReference type="VEuPathDB" id="CryptoDB:Cvel_10630"/>
<accession>A0A0G4I3H4</accession>
<dbReference type="AlphaFoldDB" id="A0A0G4I3H4"/>
<organism evidence="2">
    <name type="scientific">Chromera velia CCMP2878</name>
    <dbReference type="NCBI Taxonomy" id="1169474"/>
    <lineage>
        <taxon>Eukaryota</taxon>
        <taxon>Sar</taxon>
        <taxon>Alveolata</taxon>
        <taxon>Colpodellida</taxon>
        <taxon>Chromeraceae</taxon>
        <taxon>Chromera</taxon>
    </lineage>
</organism>